<evidence type="ECO:0000313" key="1">
    <source>
        <dbReference type="EMBL" id="SCJ35103.1"/>
    </source>
</evidence>
<protein>
    <submittedName>
        <fullName evidence="1">Uncharacterized protein</fullName>
    </submittedName>
</protein>
<dbReference type="EMBL" id="FMHG01000001">
    <property type="protein sequence ID" value="SCJ35103.1"/>
    <property type="molecule type" value="Genomic_DNA"/>
</dbReference>
<proteinExistence type="predicted"/>
<sequence>MAANLHLMACSFYIQKIGDNKKTAIFLNEKVELSDGSVIDDALELISRFIASQGTVNVARKMKILAYNTDNLRIVEREAYRYLWCSCRFGDYGSRSDIFNVKTEKIDYTQKPEQAGMMDYYFCVVIPKDTGEKAQRGMIFYQNNGRRSIKSTFEGYFRDYLNEEDMVLVVSNIAPTSYLLSLLENREMSRIDVIKHSTSSDKADGILGGITSKREERSYIKPVMSGKFLQGIKNIFTGASNNISTFFELEDFNYDEIKVVFTGHSGNKTVNMNNPFDVEITETLSKKLKLADGTIDEEALLAYVVDRIEDYMDTYDITVH</sequence>
<gene>
    <name evidence="1" type="ORF">SAMEA3545359_00066</name>
</gene>
<organism evidence="1">
    <name type="scientific">uncultured Anaerotruncus sp</name>
    <dbReference type="NCBI Taxonomy" id="905011"/>
    <lineage>
        <taxon>Bacteria</taxon>
        <taxon>Bacillati</taxon>
        <taxon>Bacillota</taxon>
        <taxon>Clostridia</taxon>
        <taxon>Eubacteriales</taxon>
        <taxon>Oscillospiraceae</taxon>
        <taxon>Anaerotruncus</taxon>
        <taxon>environmental samples</taxon>
    </lineage>
</organism>
<name>A0A1C6FPU2_9FIRM</name>
<accession>A0A1C6FPU2</accession>
<reference evidence="1" key="1">
    <citation type="submission" date="2015-09" db="EMBL/GenBank/DDBJ databases">
        <authorList>
            <consortium name="Pathogen Informatics"/>
        </authorList>
    </citation>
    <scope>NUCLEOTIDE SEQUENCE</scope>
    <source>
        <strain evidence="1">2789STDY5834896</strain>
    </source>
</reference>
<dbReference type="AlphaFoldDB" id="A0A1C6FPU2"/>